<evidence type="ECO:0000256" key="8">
    <source>
        <dbReference type="ARBA" id="ARBA00023136"/>
    </source>
</evidence>
<dbReference type="Gene3D" id="3.60.21.10">
    <property type="match status" value="1"/>
</dbReference>
<evidence type="ECO:0000259" key="11">
    <source>
        <dbReference type="Pfam" id="PF00149"/>
    </source>
</evidence>
<protein>
    <recommendedName>
        <fullName evidence="10">UDP-2,3-diacylglucosamine hydrolase</fullName>
        <ecNumber evidence="10">3.6.1.54</ecNumber>
    </recommendedName>
    <alternativeName>
        <fullName evidence="10">UDP-2,3-diacylglucosamine diphosphatase</fullName>
    </alternativeName>
</protein>
<evidence type="ECO:0000256" key="5">
    <source>
        <dbReference type="ARBA" id="ARBA00022723"/>
    </source>
</evidence>
<evidence type="ECO:0000256" key="1">
    <source>
        <dbReference type="ARBA" id="ARBA00022475"/>
    </source>
</evidence>
<feature type="domain" description="Calcineurin-like phosphoesterase" evidence="11">
    <location>
        <begin position="1"/>
        <end position="199"/>
    </location>
</feature>
<dbReference type="GO" id="GO:0005737">
    <property type="term" value="C:cytoplasm"/>
    <property type="evidence" value="ECO:0007669"/>
    <property type="project" value="InterPro"/>
</dbReference>
<dbReference type="NCBIfam" id="NF003743">
    <property type="entry name" value="PRK05340.1"/>
    <property type="match status" value="1"/>
</dbReference>
<dbReference type="Proteomes" id="UP000254575">
    <property type="component" value="Unassembled WGS sequence"/>
</dbReference>
<comment type="pathway">
    <text evidence="10">Glycolipid biosynthesis; lipid IV(A) biosynthesis; lipid IV(A) from (3R)-3-hydroxytetradecanoyl-[acyl-carrier-protein] and UDP-N-acetyl-alpha-D-glucosamine: step 4/6.</text>
</comment>
<keyword evidence="2 10" id="KW-0444">Lipid biosynthesis</keyword>
<feature type="binding site" evidence="10">
    <location>
        <position position="195"/>
    </location>
    <ligand>
        <name>substrate</name>
    </ligand>
</feature>
<dbReference type="InterPro" id="IPR010138">
    <property type="entry name" value="UDP-diacylglucosamine_Hdrlase"/>
</dbReference>
<dbReference type="GO" id="GO:0019897">
    <property type="term" value="C:extrinsic component of plasma membrane"/>
    <property type="evidence" value="ECO:0007669"/>
    <property type="project" value="UniProtKB-UniRule"/>
</dbReference>
<feature type="binding site" evidence="10">
    <location>
        <position position="42"/>
    </location>
    <ligand>
        <name>Mn(2+)</name>
        <dbReference type="ChEBI" id="CHEBI:29035"/>
        <label>1</label>
    </ligand>
</feature>
<keyword evidence="8 10" id="KW-0472">Membrane</keyword>
<dbReference type="Pfam" id="PF00149">
    <property type="entry name" value="Metallophos"/>
    <property type="match status" value="1"/>
</dbReference>
<keyword evidence="3 10" id="KW-0997">Cell inner membrane</keyword>
<dbReference type="RefSeq" id="WP_115217817.1">
    <property type="nucleotide sequence ID" value="NZ_UHIA01000003.1"/>
</dbReference>
<keyword evidence="5 10" id="KW-0479">Metal-binding</keyword>
<feature type="binding site" evidence="10">
    <location>
        <position position="164"/>
    </location>
    <ligand>
        <name>substrate</name>
    </ligand>
</feature>
<feature type="binding site" evidence="10">
    <location>
        <position position="10"/>
    </location>
    <ligand>
        <name>Mn(2+)</name>
        <dbReference type="ChEBI" id="CHEBI:29035"/>
        <label>1</label>
    </ligand>
</feature>
<dbReference type="HAMAP" id="MF_00575">
    <property type="entry name" value="LpxH"/>
    <property type="match status" value="1"/>
</dbReference>
<evidence type="ECO:0000256" key="3">
    <source>
        <dbReference type="ARBA" id="ARBA00022519"/>
    </source>
</evidence>
<evidence type="ECO:0000313" key="12">
    <source>
        <dbReference type="EMBL" id="SUO92395.1"/>
    </source>
</evidence>
<dbReference type="PANTHER" id="PTHR34990:SF1">
    <property type="entry name" value="UDP-2,3-DIACYLGLUCOSAMINE HYDROLASE"/>
    <property type="match status" value="1"/>
</dbReference>
<comment type="similarity">
    <text evidence="10">Belongs to the LpxH family.</text>
</comment>
<dbReference type="GO" id="GO:0030145">
    <property type="term" value="F:manganese ion binding"/>
    <property type="evidence" value="ECO:0007669"/>
    <property type="project" value="UniProtKB-UniRule"/>
</dbReference>
<dbReference type="GO" id="GO:0008758">
    <property type="term" value="F:UDP-2,3-diacylglucosamine hydrolase activity"/>
    <property type="evidence" value="ECO:0007669"/>
    <property type="project" value="UniProtKB-UniRule"/>
</dbReference>
<keyword evidence="6 10" id="KW-0378">Hydrolase</keyword>
<evidence type="ECO:0000256" key="7">
    <source>
        <dbReference type="ARBA" id="ARBA00023098"/>
    </source>
</evidence>
<dbReference type="OrthoDB" id="9783283at2"/>
<gene>
    <name evidence="10 12" type="primary">lpxH</name>
    <name evidence="12" type="ORF">NCTC10717_00528</name>
</gene>
<comment type="subcellular location">
    <subcellularLocation>
        <location evidence="10">Cell inner membrane</location>
        <topology evidence="10">Peripheral membrane protein</topology>
        <orientation evidence="10">Cytoplasmic side</orientation>
    </subcellularLocation>
</comment>
<feature type="binding site" evidence="10">
    <location>
        <position position="8"/>
    </location>
    <ligand>
        <name>Mn(2+)</name>
        <dbReference type="ChEBI" id="CHEBI:29035"/>
        <label>1</label>
    </ligand>
</feature>
<dbReference type="PANTHER" id="PTHR34990">
    <property type="entry name" value="UDP-2,3-DIACYLGLUCOSAMINE HYDROLASE-RELATED"/>
    <property type="match status" value="1"/>
</dbReference>
<dbReference type="UniPathway" id="UPA00359">
    <property type="reaction ID" value="UER00480"/>
</dbReference>
<feature type="binding site" evidence="10">
    <location>
        <position position="160"/>
    </location>
    <ligand>
        <name>substrate</name>
    </ligand>
</feature>
<feature type="binding site" evidence="10">
    <location>
        <position position="122"/>
    </location>
    <ligand>
        <name>substrate</name>
    </ligand>
</feature>
<organism evidence="12 13">
    <name type="scientific">Suttonella indologenes</name>
    <dbReference type="NCBI Taxonomy" id="13276"/>
    <lineage>
        <taxon>Bacteria</taxon>
        <taxon>Pseudomonadati</taxon>
        <taxon>Pseudomonadota</taxon>
        <taxon>Gammaproteobacteria</taxon>
        <taxon>Cardiobacteriales</taxon>
        <taxon>Cardiobacteriaceae</taxon>
        <taxon>Suttonella</taxon>
    </lineage>
</organism>
<feature type="binding site" evidence="10">
    <location>
        <position position="79"/>
    </location>
    <ligand>
        <name>Mn(2+)</name>
        <dbReference type="ChEBI" id="CHEBI:29035"/>
        <label>2</label>
    </ligand>
</feature>
<dbReference type="AlphaFoldDB" id="A0A380MJ60"/>
<dbReference type="GO" id="GO:0009245">
    <property type="term" value="P:lipid A biosynthetic process"/>
    <property type="evidence" value="ECO:0007669"/>
    <property type="project" value="UniProtKB-UniRule"/>
</dbReference>
<evidence type="ECO:0000256" key="6">
    <source>
        <dbReference type="ARBA" id="ARBA00022801"/>
    </source>
</evidence>
<reference evidence="12 13" key="1">
    <citation type="submission" date="2018-06" db="EMBL/GenBank/DDBJ databases">
        <authorList>
            <consortium name="Pathogen Informatics"/>
            <person name="Doyle S."/>
        </authorList>
    </citation>
    <scope>NUCLEOTIDE SEQUENCE [LARGE SCALE GENOMIC DNA]</scope>
    <source>
        <strain evidence="12 13">NCTC10717</strain>
    </source>
</reference>
<feature type="binding site" evidence="10">
    <location>
        <position position="42"/>
    </location>
    <ligand>
        <name>Mn(2+)</name>
        <dbReference type="ChEBI" id="CHEBI:29035"/>
        <label>2</label>
    </ligand>
</feature>
<dbReference type="SUPFAM" id="SSF56300">
    <property type="entry name" value="Metallo-dependent phosphatases"/>
    <property type="match status" value="1"/>
</dbReference>
<dbReference type="InterPro" id="IPR043461">
    <property type="entry name" value="LpxH-like"/>
</dbReference>
<comment type="catalytic activity">
    <reaction evidence="10">
        <text>UDP-2-N,3-O-bis[(3R)-3-hydroxytetradecanoyl]-alpha-D-glucosamine + H2O = 2-N,3-O-bis[(3R)-3-hydroxytetradecanoyl]-alpha-D-glucosaminyl 1-phosphate + UMP + 2 H(+)</text>
        <dbReference type="Rhea" id="RHEA:25213"/>
        <dbReference type="ChEBI" id="CHEBI:15377"/>
        <dbReference type="ChEBI" id="CHEBI:15378"/>
        <dbReference type="ChEBI" id="CHEBI:57865"/>
        <dbReference type="ChEBI" id="CHEBI:57957"/>
        <dbReference type="ChEBI" id="CHEBI:78847"/>
        <dbReference type="EC" id="3.6.1.54"/>
    </reaction>
</comment>
<accession>A0A380MJ60</accession>
<keyword evidence="13" id="KW-1185">Reference proteome</keyword>
<evidence type="ECO:0000313" key="13">
    <source>
        <dbReference type="Proteomes" id="UP000254575"/>
    </source>
</evidence>
<evidence type="ECO:0000256" key="10">
    <source>
        <dbReference type="HAMAP-Rule" id="MF_00575"/>
    </source>
</evidence>
<comment type="cofactor">
    <cofactor evidence="10">
        <name>Mn(2+)</name>
        <dbReference type="ChEBI" id="CHEBI:29035"/>
    </cofactor>
    <text evidence="10">Binds 2 Mn(2+) ions per subunit in a binuclear metal center.</text>
</comment>
<feature type="binding site" evidence="10">
    <location>
        <position position="195"/>
    </location>
    <ligand>
        <name>Mn(2+)</name>
        <dbReference type="ChEBI" id="CHEBI:29035"/>
        <label>2</label>
    </ligand>
</feature>
<evidence type="ECO:0000256" key="9">
    <source>
        <dbReference type="ARBA" id="ARBA00023211"/>
    </source>
</evidence>
<keyword evidence="7 10" id="KW-0443">Lipid metabolism</keyword>
<keyword evidence="1 10" id="KW-1003">Cell membrane</keyword>
<evidence type="ECO:0000256" key="4">
    <source>
        <dbReference type="ARBA" id="ARBA00022556"/>
    </source>
</evidence>
<dbReference type="InterPro" id="IPR004843">
    <property type="entry name" value="Calcineurin-like_PHP"/>
</dbReference>
<feature type="binding site" evidence="10">
    <location>
        <begin position="79"/>
        <end position="80"/>
    </location>
    <ligand>
        <name>substrate</name>
    </ligand>
</feature>
<proteinExistence type="inferred from homology"/>
<dbReference type="NCBIfam" id="TIGR01854">
    <property type="entry name" value="lipid_A_lpxH"/>
    <property type="match status" value="1"/>
</dbReference>
<name>A0A380MJ60_9GAMM</name>
<dbReference type="EMBL" id="UHIA01000003">
    <property type="protein sequence ID" value="SUO92395.1"/>
    <property type="molecule type" value="Genomic_DNA"/>
</dbReference>
<keyword evidence="9 10" id="KW-0464">Manganese</keyword>
<feature type="binding site" evidence="10">
    <location>
        <position position="197"/>
    </location>
    <ligand>
        <name>Mn(2+)</name>
        <dbReference type="ChEBI" id="CHEBI:29035"/>
        <label>1</label>
    </ligand>
</feature>
<dbReference type="EC" id="3.6.1.54" evidence="10"/>
<keyword evidence="4 10" id="KW-0441">Lipid A biosynthesis</keyword>
<dbReference type="CDD" id="cd07398">
    <property type="entry name" value="MPP_YbbF-LpxH"/>
    <property type="match status" value="1"/>
</dbReference>
<feature type="binding site" evidence="10">
    <location>
        <position position="114"/>
    </location>
    <ligand>
        <name>Mn(2+)</name>
        <dbReference type="ChEBI" id="CHEBI:29035"/>
        <label>2</label>
    </ligand>
</feature>
<feature type="binding site" evidence="10">
    <location>
        <position position="167"/>
    </location>
    <ligand>
        <name>substrate</name>
    </ligand>
</feature>
<sequence>MAVFFLADVHLSEKTPDITAAFQACLHRLKADKPEAVFILGDLFDAWLGDALADELACRIAEEIRALSLLCPVFFQRGNRDFLLAAAYCTRSGMNLLPDVYCFEYAGKTLLLMHGDLLCTDDIAYQKMRRILRHRYFYRFAACVPRALARRIAAFLRRQSRERTAAKSAEIMDVNAAALQEMMQRYQADVLIHGHTHRPCVHALEKGRQRIVLGDWRPQGEILRLQADEEELQMDFAMCELIL</sequence>
<comment type="function">
    <text evidence="10">Hydrolyzes the pyrophosphate bond of UDP-2,3-diacylglucosamine to yield 2,3-diacylglucosamine 1-phosphate (lipid X) and UMP by catalyzing the attack of water at the alpha-P atom. Involved in the biosynthesis of lipid A, a phosphorylated glycolipid that anchors the lipopolysaccharide to the outer membrane of the cell.</text>
</comment>
<evidence type="ECO:0000256" key="2">
    <source>
        <dbReference type="ARBA" id="ARBA00022516"/>
    </source>
</evidence>
<dbReference type="InterPro" id="IPR029052">
    <property type="entry name" value="Metallo-depent_PP-like"/>
</dbReference>